<gene>
    <name evidence="2" type="ORF">ASZ90_003847</name>
</gene>
<dbReference type="AlphaFoldDB" id="A0A0W8FZK7"/>
<sequence length="252" mass="26138">MFLLVVFAAMLLTSCNKDDSNPVEPNGNGGGSNTNPSGQPIPAISGSSDGVMATISYEMETLPGFPAAAISLGFAQFGQGVDAGNVTVNGNTLGKTTQGGSTFYITPSPSNPTQMLTGVSFDGSNHSWQVSGGNGIPALNGSVQSPRSFTVSNPTNNATVSKASGINVNWNNPSSSSRVLIVLAPLNNSNQYYTAEDLADNGNFTIPAGDINDFSGDAMLQVVKYNYVDVSTGGKNYYIISEVVKSVMIKIN</sequence>
<comment type="caution">
    <text evidence="2">The sequence shown here is derived from an EMBL/GenBank/DDBJ whole genome shotgun (WGS) entry which is preliminary data.</text>
</comment>
<accession>A0A0W8FZK7</accession>
<proteinExistence type="predicted"/>
<name>A0A0W8FZK7_9ZZZZ</name>
<evidence type="ECO:0000313" key="2">
    <source>
        <dbReference type="EMBL" id="KUG26317.1"/>
    </source>
</evidence>
<feature type="region of interest" description="Disordered" evidence="1">
    <location>
        <begin position="17"/>
        <end position="45"/>
    </location>
</feature>
<organism evidence="2">
    <name type="scientific">hydrocarbon metagenome</name>
    <dbReference type="NCBI Taxonomy" id="938273"/>
    <lineage>
        <taxon>unclassified sequences</taxon>
        <taxon>metagenomes</taxon>
        <taxon>ecological metagenomes</taxon>
    </lineage>
</organism>
<reference evidence="2" key="1">
    <citation type="journal article" date="2015" name="Proc. Natl. Acad. Sci. U.S.A.">
        <title>Networks of energetic and metabolic interactions define dynamics in microbial communities.</title>
        <authorList>
            <person name="Embree M."/>
            <person name="Liu J.K."/>
            <person name="Al-Bassam M.M."/>
            <person name="Zengler K."/>
        </authorList>
    </citation>
    <scope>NUCLEOTIDE SEQUENCE</scope>
</reference>
<evidence type="ECO:0000256" key="1">
    <source>
        <dbReference type="SAM" id="MobiDB-lite"/>
    </source>
</evidence>
<protein>
    <submittedName>
        <fullName evidence="2">Uncharacterized protein</fullName>
    </submittedName>
</protein>
<dbReference type="EMBL" id="LNQE01000485">
    <property type="protein sequence ID" value="KUG26317.1"/>
    <property type="molecule type" value="Genomic_DNA"/>
</dbReference>